<dbReference type="Pfam" id="PF05971">
    <property type="entry name" value="Methyltransf_10"/>
    <property type="match status" value="1"/>
</dbReference>
<name>A0AAD6ZVW0_9AGAR</name>
<gene>
    <name evidence="1" type="ORF">DFH08DRAFT_618280</name>
</gene>
<reference evidence="1" key="1">
    <citation type="submission" date="2023-03" db="EMBL/GenBank/DDBJ databases">
        <title>Massive genome expansion in bonnet fungi (Mycena s.s.) driven by repeated elements and novel gene families across ecological guilds.</title>
        <authorList>
            <consortium name="Lawrence Berkeley National Laboratory"/>
            <person name="Harder C.B."/>
            <person name="Miyauchi S."/>
            <person name="Viragh M."/>
            <person name="Kuo A."/>
            <person name="Thoen E."/>
            <person name="Andreopoulos B."/>
            <person name="Lu D."/>
            <person name="Skrede I."/>
            <person name="Drula E."/>
            <person name="Henrissat B."/>
            <person name="Morin E."/>
            <person name="Kohler A."/>
            <person name="Barry K."/>
            <person name="LaButti K."/>
            <person name="Morin E."/>
            <person name="Salamov A."/>
            <person name="Lipzen A."/>
            <person name="Mereny Z."/>
            <person name="Hegedus B."/>
            <person name="Baldrian P."/>
            <person name="Stursova M."/>
            <person name="Weitz H."/>
            <person name="Taylor A."/>
            <person name="Grigoriev I.V."/>
            <person name="Nagy L.G."/>
            <person name="Martin F."/>
            <person name="Kauserud H."/>
        </authorList>
    </citation>
    <scope>NUCLEOTIDE SEQUENCE</scope>
    <source>
        <strain evidence="1">CBHHK002</strain>
    </source>
</reference>
<dbReference type="Gene3D" id="3.40.50.150">
    <property type="entry name" value="Vaccinia Virus protein VP39"/>
    <property type="match status" value="1"/>
</dbReference>
<dbReference type="InterPro" id="IPR010286">
    <property type="entry name" value="METTL16/RlmF"/>
</dbReference>
<sequence length="54" mass="6050">GTDASAIYSLLPCKLNPDWSFIAADVDKLFLDSARLNVKQNDFTERMGVFDARL</sequence>
<dbReference type="AlphaFoldDB" id="A0AAD6ZVW0"/>
<protein>
    <submittedName>
        <fullName evidence="1">Uncharacterized protein</fullName>
    </submittedName>
</protein>
<dbReference type="Proteomes" id="UP001218218">
    <property type="component" value="Unassembled WGS sequence"/>
</dbReference>
<organism evidence="1 2">
    <name type="scientific">Mycena albidolilacea</name>
    <dbReference type="NCBI Taxonomy" id="1033008"/>
    <lineage>
        <taxon>Eukaryota</taxon>
        <taxon>Fungi</taxon>
        <taxon>Dikarya</taxon>
        <taxon>Basidiomycota</taxon>
        <taxon>Agaricomycotina</taxon>
        <taxon>Agaricomycetes</taxon>
        <taxon>Agaricomycetidae</taxon>
        <taxon>Agaricales</taxon>
        <taxon>Marasmiineae</taxon>
        <taxon>Mycenaceae</taxon>
        <taxon>Mycena</taxon>
    </lineage>
</organism>
<dbReference type="GO" id="GO:0008168">
    <property type="term" value="F:methyltransferase activity"/>
    <property type="evidence" value="ECO:0007669"/>
    <property type="project" value="InterPro"/>
</dbReference>
<proteinExistence type="predicted"/>
<feature type="non-terminal residue" evidence="1">
    <location>
        <position position="54"/>
    </location>
</feature>
<feature type="non-terminal residue" evidence="1">
    <location>
        <position position="1"/>
    </location>
</feature>
<keyword evidence="2" id="KW-1185">Reference proteome</keyword>
<comment type="caution">
    <text evidence="1">The sequence shown here is derived from an EMBL/GenBank/DDBJ whole genome shotgun (WGS) entry which is preliminary data.</text>
</comment>
<evidence type="ECO:0000313" key="1">
    <source>
        <dbReference type="EMBL" id="KAJ7340546.1"/>
    </source>
</evidence>
<accession>A0AAD6ZVW0</accession>
<dbReference type="InterPro" id="IPR029063">
    <property type="entry name" value="SAM-dependent_MTases_sf"/>
</dbReference>
<evidence type="ECO:0000313" key="2">
    <source>
        <dbReference type="Proteomes" id="UP001218218"/>
    </source>
</evidence>
<dbReference type="EMBL" id="JARIHO010000026">
    <property type="protein sequence ID" value="KAJ7340546.1"/>
    <property type="molecule type" value="Genomic_DNA"/>
</dbReference>